<evidence type="ECO:0000256" key="5">
    <source>
        <dbReference type="ARBA" id="ARBA00022917"/>
    </source>
</evidence>
<dbReference type="InterPro" id="IPR050055">
    <property type="entry name" value="EF-Tu_GTPase"/>
</dbReference>
<dbReference type="OrthoDB" id="9804504at2"/>
<keyword evidence="3" id="KW-0963">Cytoplasm</keyword>
<dbReference type="PANTHER" id="PTHR43721">
    <property type="entry name" value="ELONGATION FACTOR TU-RELATED"/>
    <property type="match status" value="1"/>
</dbReference>
<evidence type="ECO:0000313" key="11">
    <source>
        <dbReference type="Proteomes" id="UP000199387"/>
    </source>
</evidence>
<dbReference type="NCBIfam" id="TIGR00475">
    <property type="entry name" value="selB"/>
    <property type="match status" value="1"/>
</dbReference>
<keyword evidence="5" id="KW-0648">Protein biosynthesis</keyword>
<dbReference type="CDD" id="cd04171">
    <property type="entry name" value="SelB"/>
    <property type="match status" value="1"/>
</dbReference>
<dbReference type="CDD" id="cd03696">
    <property type="entry name" value="SelB_II"/>
    <property type="match status" value="1"/>
</dbReference>
<proteinExistence type="predicted"/>
<dbReference type="Pfam" id="PF09106">
    <property type="entry name" value="WHD_2nd_SelB"/>
    <property type="match status" value="1"/>
</dbReference>
<dbReference type="GO" id="GO:0005525">
    <property type="term" value="F:GTP binding"/>
    <property type="evidence" value="ECO:0007669"/>
    <property type="project" value="UniProtKB-KW"/>
</dbReference>
<keyword evidence="11" id="KW-1185">Reference proteome</keyword>
<dbReference type="GO" id="GO:0003746">
    <property type="term" value="F:translation elongation factor activity"/>
    <property type="evidence" value="ECO:0007669"/>
    <property type="project" value="UniProtKB-KW"/>
</dbReference>
<evidence type="ECO:0000259" key="9">
    <source>
        <dbReference type="PROSITE" id="PS51722"/>
    </source>
</evidence>
<dbReference type="Gene3D" id="1.10.10.10">
    <property type="entry name" value="Winged helix-like DNA-binding domain superfamily/Winged helix DNA-binding domain"/>
    <property type="match status" value="1"/>
</dbReference>
<keyword evidence="6" id="KW-0342">GTP-binding</keyword>
<dbReference type="InterPro" id="IPR036388">
    <property type="entry name" value="WH-like_DNA-bd_sf"/>
</dbReference>
<accession>A0A1G6HKG3</accession>
<dbReference type="InterPro" id="IPR005225">
    <property type="entry name" value="Small_GTP-bd"/>
</dbReference>
<dbReference type="SUPFAM" id="SSF46785">
    <property type="entry name" value="Winged helix' DNA-binding domain"/>
    <property type="match status" value="2"/>
</dbReference>
<evidence type="ECO:0000256" key="4">
    <source>
        <dbReference type="ARBA" id="ARBA00022741"/>
    </source>
</evidence>
<dbReference type="InterPro" id="IPR027417">
    <property type="entry name" value="P-loop_NTPase"/>
</dbReference>
<gene>
    <name evidence="10" type="ORF">SAMN04488112_10138</name>
</gene>
<dbReference type="CDD" id="cd15491">
    <property type="entry name" value="selB_III"/>
    <property type="match status" value="1"/>
</dbReference>
<dbReference type="AlphaFoldDB" id="A0A1G6HKG3"/>
<dbReference type="Gene3D" id="1.10.10.2770">
    <property type="match status" value="1"/>
</dbReference>
<comment type="subcellular location">
    <subcellularLocation>
        <location evidence="1">Cytoplasm</location>
    </subcellularLocation>
</comment>
<dbReference type="Pfam" id="PF09107">
    <property type="entry name" value="WHD_3rd_SelB"/>
    <property type="match status" value="1"/>
</dbReference>
<dbReference type="InterPro" id="IPR036390">
    <property type="entry name" value="WH_DNA-bd_sf"/>
</dbReference>
<name>A0A1G6HKG3_9BACL</name>
<dbReference type="InterPro" id="IPR015190">
    <property type="entry name" value="Elong_fac_SelB-wing-hlx_typ-2"/>
</dbReference>
<dbReference type="Gene3D" id="3.40.50.300">
    <property type="entry name" value="P-loop containing nucleotide triphosphate hydrolases"/>
    <property type="match status" value="1"/>
</dbReference>
<dbReference type="Proteomes" id="UP000199387">
    <property type="component" value="Unassembled WGS sequence"/>
</dbReference>
<evidence type="ECO:0000256" key="6">
    <source>
        <dbReference type="ARBA" id="ARBA00023134"/>
    </source>
</evidence>
<dbReference type="InterPro" id="IPR057335">
    <property type="entry name" value="Beta-barrel_SelB"/>
</dbReference>
<evidence type="ECO:0000256" key="7">
    <source>
        <dbReference type="ARBA" id="ARBA00025526"/>
    </source>
</evidence>
<dbReference type="SUPFAM" id="SSF52540">
    <property type="entry name" value="P-loop containing nucleoside triphosphate hydrolases"/>
    <property type="match status" value="1"/>
</dbReference>
<dbReference type="InterPro" id="IPR009001">
    <property type="entry name" value="Transl_elong_EF1A/Init_IF2_C"/>
</dbReference>
<dbReference type="PROSITE" id="PS51722">
    <property type="entry name" value="G_TR_2"/>
    <property type="match status" value="1"/>
</dbReference>
<dbReference type="SUPFAM" id="SSF50447">
    <property type="entry name" value="Translation proteins"/>
    <property type="match status" value="1"/>
</dbReference>
<dbReference type="InterPro" id="IPR009000">
    <property type="entry name" value="Transl_B-barrel_sf"/>
</dbReference>
<dbReference type="PRINTS" id="PR00315">
    <property type="entry name" value="ELONGATNFCT"/>
</dbReference>
<dbReference type="Gene3D" id="2.40.30.10">
    <property type="entry name" value="Translation factors"/>
    <property type="match status" value="1"/>
</dbReference>
<dbReference type="Pfam" id="PF03144">
    <property type="entry name" value="GTP_EFTU_D2"/>
    <property type="match status" value="1"/>
</dbReference>
<dbReference type="SUPFAM" id="SSF50465">
    <property type="entry name" value="EF-Tu/eEF-1alpha/eIF2-gamma C-terminal domain"/>
    <property type="match status" value="1"/>
</dbReference>
<organism evidence="10 11">
    <name type="scientific">Melghirimyces thermohalophilus</name>
    <dbReference type="NCBI Taxonomy" id="1236220"/>
    <lineage>
        <taxon>Bacteria</taxon>
        <taxon>Bacillati</taxon>
        <taxon>Bacillota</taxon>
        <taxon>Bacilli</taxon>
        <taxon>Bacillales</taxon>
        <taxon>Thermoactinomycetaceae</taxon>
        <taxon>Melghirimyces</taxon>
    </lineage>
</organism>
<evidence type="ECO:0000313" key="10">
    <source>
        <dbReference type="EMBL" id="SDB94817.1"/>
    </source>
</evidence>
<dbReference type="InterPro" id="IPR004535">
    <property type="entry name" value="Transl_elong_SelB"/>
</dbReference>
<feature type="domain" description="Tr-type G" evidence="9">
    <location>
        <begin position="3"/>
        <end position="175"/>
    </location>
</feature>
<dbReference type="Pfam" id="PF00009">
    <property type="entry name" value="GTP_EFTU"/>
    <property type="match status" value="1"/>
</dbReference>
<reference evidence="10 11" key="1">
    <citation type="submission" date="2016-10" db="EMBL/GenBank/DDBJ databases">
        <authorList>
            <person name="de Groot N.N."/>
        </authorList>
    </citation>
    <scope>NUCLEOTIDE SEQUENCE [LARGE SCALE GENOMIC DNA]</scope>
    <source>
        <strain evidence="10 11">DSM 45514</strain>
    </source>
</reference>
<comment type="function">
    <text evidence="7">Translation factor necessary for the incorporation of selenocysteine into proteins. It probably replaces EF-Tu for the insertion of selenocysteine directed by the UGA codon. SelB binds GTP and GDP.</text>
</comment>
<protein>
    <recommendedName>
        <fullName evidence="2">Selenocysteine-specific elongation factor</fullName>
    </recommendedName>
    <alternativeName>
        <fullName evidence="8">SelB translation factor</fullName>
    </alternativeName>
</protein>
<dbReference type="InterPro" id="IPR000795">
    <property type="entry name" value="T_Tr_GTP-bd_dom"/>
</dbReference>
<sequence length="630" mass="70028">MKDRHVVLGTAGHIDHGKTRLTQALTGVNTDRLKEEQKRQISIEPGYAPLVLPSGMKVSIVDVPGHERLIRQMVSGVSGIDFVFLIVAADDGVMPQTKEHLAILDLLGIQDGLIILSKMDRADPDLLPIIEEDLRETTKGTFLQDAPILKASAVTGEGIDSIRRTLDQQLPLIKKRKSDAPFRLPIDRSFTIKGAGTVVTGTVQSGSAAPGDELQIVPGEHRVKVRQAQNHGKGVPTVYAGQRAALNVTGVEAHRLHRGQTVIRPGAWNTTERIDIRVRSISELTFSIRQRSALKLLIGTAEVFADLILYDRKEWKPGEEIYATLALHQPVVAARGDRLILRRPTPAATVGGGEVVEPRAPKRKIHPSVTEAIRQSYTSTPAERMLRILRDHLLLDGEQLAQHLNISTEKVAEELKDLQTKEKVFPIGSAFASAESLDALAQKTLRWLTDVHQRYPMRDGAPKAEWISRFLPSVGAKESNALLTFFEERRQIRVSGETIALFHFAPAIPDRWQKPVAQIVDRIQEEGFTPTEWNRLLQEAHIPPDPGEEIKGFLTRQGILVPLTQKLLIHRDAFDKAVAEVKSAIDQKGALSMPEAKKLFALSRKYLVPLLERMDQEGITRRQGNQRVRA</sequence>
<evidence type="ECO:0000256" key="3">
    <source>
        <dbReference type="ARBA" id="ARBA00022490"/>
    </source>
</evidence>
<keyword evidence="10" id="KW-0251">Elongation factor</keyword>
<dbReference type="GO" id="GO:0005737">
    <property type="term" value="C:cytoplasm"/>
    <property type="evidence" value="ECO:0007669"/>
    <property type="project" value="UniProtKB-SubCell"/>
</dbReference>
<dbReference type="EMBL" id="FMZA01000001">
    <property type="protein sequence ID" value="SDB94817.1"/>
    <property type="molecule type" value="Genomic_DNA"/>
</dbReference>
<dbReference type="GO" id="GO:0001514">
    <property type="term" value="P:selenocysteine incorporation"/>
    <property type="evidence" value="ECO:0007669"/>
    <property type="project" value="InterPro"/>
</dbReference>
<dbReference type="RefSeq" id="WP_091565234.1">
    <property type="nucleotide sequence ID" value="NZ_FMZA01000001.1"/>
</dbReference>
<dbReference type="InterPro" id="IPR015191">
    <property type="entry name" value="SelB_WHD4"/>
</dbReference>
<dbReference type="GO" id="GO:0003723">
    <property type="term" value="F:RNA binding"/>
    <property type="evidence" value="ECO:0007669"/>
    <property type="project" value="InterPro"/>
</dbReference>
<dbReference type="STRING" id="1236220.SAMN04488112_10138"/>
<dbReference type="NCBIfam" id="TIGR00231">
    <property type="entry name" value="small_GTP"/>
    <property type="match status" value="1"/>
</dbReference>
<evidence type="ECO:0000256" key="2">
    <source>
        <dbReference type="ARBA" id="ARBA00015953"/>
    </source>
</evidence>
<dbReference type="InterPro" id="IPR004161">
    <property type="entry name" value="EFTu-like_2"/>
</dbReference>
<dbReference type="Pfam" id="PF25461">
    <property type="entry name" value="Beta-barrel_SelB"/>
    <property type="match status" value="1"/>
</dbReference>
<evidence type="ECO:0000256" key="8">
    <source>
        <dbReference type="ARBA" id="ARBA00031615"/>
    </source>
</evidence>
<dbReference type="GO" id="GO:0003924">
    <property type="term" value="F:GTPase activity"/>
    <property type="evidence" value="ECO:0007669"/>
    <property type="project" value="InterPro"/>
</dbReference>
<dbReference type="PANTHER" id="PTHR43721:SF11">
    <property type="entry name" value="SELENOCYSTEINE-SPECIFIC ELONGATION FACTOR"/>
    <property type="match status" value="1"/>
</dbReference>
<keyword evidence="4" id="KW-0547">Nucleotide-binding</keyword>
<evidence type="ECO:0000256" key="1">
    <source>
        <dbReference type="ARBA" id="ARBA00004496"/>
    </source>
</evidence>